<dbReference type="OrthoDB" id="297496at2759"/>
<proteinExistence type="predicted"/>
<reference evidence="1" key="1">
    <citation type="submission" date="2022-08" db="EMBL/GenBank/DDBJ databases">
        <title>A Global Phylogenomic Analysis of the Shiitake Genus Lentinula.</title>
        <authorList>
            <consortium name="DOE Joint Genome Institute"/>
            <person name="Sierra-Patev S."/>
            <person name="Min B."/>
            <person name="Naranjo-Ortiz M."/>
            <person name="Looney B."/>
            <person name="Konkel Z."/>
            <person name="Slot J.C."/>
            <person name="Sakamoto Y."/>
            <person name="Steenwyk J.L."/>
            <person name="Rokas A."/>
            <person name="Carro J."/>
            <person name="Camarero S."/>
            <person name="Ferreira P."/>
            <person name="Molpeceres G."/>
            <person name="Ruiz-Duenas F.J."/>
            <person name="Serrano A."/>
            <person name="Henrissat B."/>
            <person name="Drula E."/>
            <person name="Hughes K.W."/>
            <person name="Mata J.L."/>
            <person name="Ishikawa N.K."/>
            <person name="Vargas-Isla R."/>
            <person name="Ushijima S."/>
            <person name="Smith C.A."/>
            <person name="Ahrendt S."/>
            <person name="Andreopoulos W."/>
            <person name="He G."/>
            <person name="Labutti K."/>
            <person name="Lipzen A."/>
            <person name="Ng V."/>
            <person name="Riley R."/>
            <person name="Sandor L."/>
            <person name="Barry K."/>
            <person name="Martinez A.T."/>
            <person name="Xiao Y."/>
            <person name="Gibbons J.G."/>
            <person name="Terashima K."/>
            <person name="Grigoriev I.V."/>
            <person name="Hibbett D.S."/>
        </authorList>
    </citation>
    <scope>NUCLEOTIDE SEQUENCE</scope>
    <source>
        <strain evidence="1">JLM2183</strain>
    </source>
</reference>
<keyword evidence="2" id="KW-1185">Reference proteome</keyword>
<protein>
    <submittedName>
        <fullName evidence="1">Uncharacterized protein</fullName>
    </submittedName>
</protein>
<evidence type="ECO:0000313" key="2">
    <source>
        <dbReference type="Proteomes" id="UP001150266"/>
    </source>
</evidence>
<sequence length="133" mass="15622">MLFTPTTQIPKNPTNIATKLWILQYPFEKLGDAVEAVEKEHGREGMIAAKLVRGIRLVSKDLGKQPSIEYEREDWKRCMKLLSDSSRDTGDDSYRRQRLLHLREHHILLMMMVSTKKLICQYFYVYTLKLLPP</sequence>
<dbReference type="AlphaFoldDB" id="A0A9W9APH8"/>
<evidence type="ECO:0000313" key="1">
    <source>
        <dbReference type="EMBL" id="KAJ4487599.1"/>
    </source>
</evidence>
<comment type="caution">
    <text evidence="1">The sequence shown here is derived from an EMBL/GenBank/DDBJ whole genome shotgun (WGS) entry which is preliminary data.</text>
</comment>
<gene>
    <name evidence="1" type="ORF">J3R30DRAFT_3400318</name>
</gene>
<name>A0A9W9APH8_9AGAR</name>
<dbReference type="Proteomes" id="UP001150266">
    <property type="component" value="Unassembled WGS sequence"/>
</dbReference>
<dbReference type="EMBL" id="JAOTPV010000002">
    <property type="protein sequence ID" value="KAJ4487599.1"/>
    <property type="molecule type" value="Genomic_DNA"/>
</dbReference>
<accession>A0A9W9APH8</accession>
<organism evidence="1 2">
    <name type="scientific">Lentinula aciculospora</name>
    <dbReference type="NCBI Taxonomy" id="153920"/>
    <lineage>
        <taxon>Eukaryota</taxon>
        <taxon>Fungi</taxon>
        <taxon>Dikarya</taxon>
        <taxon>Basidiomycota</taxon>
        <taxon>Agaricomycotina</taxon>
        <taxon>Agaricomycetes</taxon>
        <taxon>Agaricomycetidae</taxon>
        <taxon>Agaricales</taxon>
        <taxon>Marasmiineae</taxon>
        <taxon>Omphalotaceae</taxon>
        <taxon>Lentinula</taxon>
    </lineage>
</organism>